<dbReference type="SUPFAM" id="SSF53300">
    <property type="entry name" value="vWA-like"/>
    <property type="match status" value="1"/>
</dbReference>
<dbReference type="InterPro" id="IPR036465">
    <property type="entry name" value="vWFA_dom_sf"/>
</dbReference>
<gene>
    <name evidence="2" type="ORF">DU478_10795</name>
</gene>
<dbReference type="Pfam" id="PF13400">
    <property type="entry name" value="Tad"/>
    <property type="match status" value="1"/>
</dbReference>
<dbReference type="OrthoDB" id="7522752at2"/>
<dbReference type="EMBL" id="QPMK01000006">
    <property type="protein sequence ID" value="RDD66389.1"/>
    <property type="molecule type" value="Genomic_DNA"/>
</dbReference>
<accession>A0A369TM64</accession>
<evidence type="ECO:0000259" key="1">
    <source>
        <dbReference type="Pfam" id="PF13400"/>
    </source>
</evidence>
<evidence type="ECO:0000313" key="3">
    <source>
        <dbReference type="Proteomes" id="UP000253977"/>
    </source>
</evidence>
<dbReference type="Gene3D" id="3.40.50.410">
    <property type="entry name" value="von Willebrand factor, type A domain"/>
    <property type="match status" value="1"/>
</dbReference>
<name>A0A369TM64_9RHOB</name>
<sequence>MSNMKPVQEVRPIPRNRASEALFGRRLSRFGQDESGAMSEVAIVSSLLLMVFAGIGVDLIGNELQRTKLQNTLDRAVLAAADLEQTIDPTAVVNDYMDKMNLNGSLSNVSVSTGLNYKAVQGEATVTSPANFMKTLGVEQLQATALSAAEERIAKVEISMVLDISGSMDDNNKIGNLRNAANTFIDTVLDDDTQDLISVSMVPYSEHVNAGPLLTQHMRVNWKHGYSHCLEFPNSEFDSVALDLNRTYEQMQHFQWNYFGNNDRDDTVCPRYSYERITPFSQDANELKQQVAQFQPRAGTSIFLGMKWGTALLDPSTRTIANSLQSSGDMDSAFAGRPANYNDVETLKTIVLMTDGQHDKSYRIQDWAYNEPSEVAHWDRYNLWYYLARNVSSYNRSYFYEQKYNAETGDWLLDKICDAAKESGIVIWTIGFEVTDHGAGVMQNCASSPSHFFRVQGAEIQDAFYSIARAINQLRLTQ</sequence>
<comment type="caution">
    <text evidence="2">The sequence shown here is derived from an EMBL/GenBank/DDBJ whole genome shotgun (WGS) entry which is preliminary data.</text>
</comment>
<evidence type="ECO:0000313" key="2">
    <source>
        <dbReference type="EMBL" id="RDD66389.1"/>
    </source>
</evidence>
<dbReference type="InterPro" id="IPR028087">
    <property type="entry name" value="Tad_N"/>
</dbReference>
<reference evidence="2 3" key="1">
    <citation type="submission" date="2018-07" db="EMBL/GenBank/DDBJ databases">
        <title>Thalassococcus profundi sp. nov., a marine bacterium isolated from deep seawater of Okinawa Trough.</title>
        <authorList>
            <person name="Yu M."/>
        </authorList>
    </citation>
    <scope>NUCLEOTIDE SEQUENCE [LARGE SCALE GENOMIC DNA]</scope>
    <source>
        <strain evidence="2 3">WRAS1</strain>
    </source>
</reference>
<dbReference type="Proteomes" id="UP000253977">
    <property type="component" value="Unassembled WGS sequence"/>
</dbReference>
<organism evidence="2 3">
    <name type="scientific">Thalassococcus profundi</name>
    <dbReference type="NCBI Taxonomy" id="2282382"/>
    <lineage>
        <taxon>Bacteria</taxon>
        <taxon>Pseudomonadati</taxon>
        <taxon>Pseudomonadota</taxon>
        <taxon>Alphaproteobacteria</taxon>
        <taxon>Rhodobacterales</taxon>
        <taxon>Roseobacteraceae</taxon>
        <taxon>Thalassococcus</taxon>
    </lineage>
</organism>
<proteinExistence type="predicted"/>
<feature type="domain" description="Putative Flp pilus-assembly TadG-like N-terminal" evidence="1">
    <location>
        <begin position="36"/>
        <end position="81"/>
    </location>
</feature>
<keyword evidence="3" id="KW-1185">Reference proteome</keyword>
<protein>
    <recommendedName>
        <fullName evidence="1">Putative Flp pilus-assembly TadG-like N-terminal domain-containing protein</fullName>
    </recommendedName>
</protein>
<dbReference type="AlphaFoldDB" id="A0A369TM64"/>